<feature type="transmembrane region" description="Helical" evidence="1">
    <location>
        <begin position="78"/>
        <end position="99"/>
    </location>
</feature>
<proteinExistence type="predicted"/>
<evidence type="ECO:0000313" key="2">
    <source>
        <dbReference type="EMBL" id="EEZ31321.1"/>
    </source>
</evidence>
<organism evidence="2">
    <name type="scientific">Brucella pinnipedialis M292/94/1</name>
    <dbReference type="NCBI Taxonomy" id="520462"/>
    <lineage>
        <taxon>Bacteria</taxon>
        <taxon>Pseudomonadati</taxon>
        <taxon>Pseudomonadota</taxon>
        <taxon>Alphaproteobacteria</taxon>
        <taxon>Hyphomicrobiales</taxon>
        <taxon>Brucellaceae</taxon>
        <taxon>Brucella/Ochrobactrum group</taxon>
        <taxon>Brucella</taxon>
    </lineage>
</organism>
<dbReference type="Proteomes" id="UP000004659">
    <property type="component" value="Unassembled WGS sequence"/>
</dbReference>
<evidence type="ECO:0000256" key="1">
    <source>
        <dbReference type="SAM" id="Phobius"/>
    </source>
</evidence>
<dbReference type="EMBL" id="EQ999546">
    <property type="protein sequence ID" value="EEZ31321.1"/>
    <property type="molecule type" value="Genomic_DNA"/>
</dbReference>
<accession>A0A0E1X564</accession>
<gene>
    <name evidence="2" type="ORF">BALG_01440</name>
</gene>
<reference evidence="2" key="1">
    <citation type="submission" date="2009-01" db="EMBL/GenBank/DDBJ databases">
        <title>The Genome Sequence of Brucella pinnipedialis M292/94/1.</title>
        <authorList>
            <consortium name="The Broad Institute Genome Sequencing Platform"/>
            <person name="Ward D."/>
            <person name="Young S.K."/>
            <person name="Kodira C.D."/>
            <person name="Zeng Q."/>
            <person name="Koehrsen M."/>
            <person name="Alvarado L."/>
            <person name="Berlin A."/>
            <person name="Borenstein D."/>
            <person name="Chen Z."/>
            <person name="Engels R."/>
            <person name="Freedman E."/>
            <person name="Gellesch M."/>
            <person name="Goldberg J."/>
            <person name="Griggs A."/>
            <person name="Gujja S."/>
            <person name="Heiman D."/>
            <person name="Hepburn T."/>
            <person name="Howarth C."/>
            <person name="Jen D."/>
            <person name="Larson L."/>
            <person name="Lewis B."/>
            <person name="Mehta T."/>
            <person name="Park D."/>
            <person name="Pearson M."/>
            <person name="Roberts A."/>
            <person name="Saif S."/>
            <person name="Shea T."/>
            <person name="Shenoy N."/>
            <person name="Sisk P."/>
            <person name="Stolte C."/>
            <person name="Sykes S."/>
            <person name="Walk T."/>
            <person name="White J."/>
            <person name="Yandava C."/>
            <person name="Whatmore A.M."/>
            <person name="Perrett L.L."/>
            <person name="O'Callaghan D."/>
            <person name="Nusbaum C."/>
            <person name="Galagan J."/>
            <person name="Birren B."/>
        </authorList>
    </citation>
    <scope>NUCLEOTIDE SEQUENCE [LARGE SCALE GENOMIC DNA]</scope>
    <source>
        <strain evidence="2">M292/94/1</strain>
    </source>
</reference>
<protein>
    <submittedName>
        <fullName evidence="2">NADP-dependent isocitrate dehydrogenase</fullName>
    </submittedName>
</protein>
<dbReference type="AlphaFoldDB" id="A0A0E1X564"/>
<dbReference type="HOGENOM" id="CLU_040667_0_0_5"/>
<keyword evidence="1" id="KW-1133">Transmembrane helix</keyword>
<keyword evidence="1" id="KW-0472">Membrane</keyword>
<sequence>MKIFVDLVEEAGGREPRLIRADEERQILGHEAAFNGVHADLFQRFGELLQIGIVVELGAMRQTAGPCEDRSDGVGRGFLALLMLAIVAGYGAVGGFRFHRLAIRRHQNRGHQAERAEALRDDIRLHVAIIVLTGPDIAARPLERRGDHVVDEAVFVPDLLFFKLRLEFGVEDFLEDVLEAAIIGLEDGVLRGEIDRIAALQAVIEGSACEFADRFVQIIHGHGHASRRGLIDFMFDGLAIFTDELDRQCALAGELEVSRAVLVAESMAADDDRLGPARHEARHVLADDRLAEDHAAEDIADGAVGRLPHFLQLEFFHARFVGRDGRAFYAHAIFLDGIGCIDRDLIIGRIAVLDRKIVVFQVDVEIGMDKLVLDELPDNVGHLVAVELDDRVCNLDFCHG</sequence>
<name>A0A0E1X564_9HYPH</name>
<keyword evidence="1" id="KW-0812">Transmembrane</keyword>